<dbReference type="Gene3D" id="3.20.20.70">
    <property type="entry name" value="Aldolase class I"/>
    <property type="match status" value="1"/>
</dbReference>
<comment type="catalytic activity">
    <reaction evidence="1 5">
        <text>5-dehydro-4-deoxy-D-glucarate + H(+) = 2,5-dioxopentanoate + CO2 + H2O</text>
        <dbReference type="Rhea" id="RHEA:24608"/>
        <dbReference type="ChEBI" id="CHEBI:15377"/>
        <dbReference type="ChEBI" id="CHEBI:15378"/>
        <dbReference type="ChEBI" id="CHEBI:16526"/>
        <dbReference type="ChEBI" id="CHEBI:42819"/>
        <dbReference type="ChEBI" id="CHEBI:58136"/>
        <dbReference type="EC" id="4.2.1.41"/>
    </reaction>
</comment>
<dbReference type="InterPro" id="IPR013785">
    <property type="entry name" value="Aldolase_TIM"/>
</dbReference>
<dbReference type="InterPro" id="IPR017655">
    <property type="entry name" value="Dehydro-deoxyglucarate_dehyd"/>
</dbReference>
<evidence type="ECO:0000256" key="4">
    <source>
        <dbReference type="ARBA" id="ARBA00023239"/>
    </source>
</evidence>
<name>A0ABU2MRN4_9ACTN</name>
<dbReference type="PANTHER" id="PTHR12128">
    <property type="entry name" value="DIHYDRODIPICOLINATE SYNTHASE"/>
    <property type="match status" value="1"/>
</dbReference>
<dbReference type="PANTHER" id="PTHR12128:SF19">
    <property type="entry name" value="5-DEHYDRO-4-DEOXYGLUCARATE DEHYDRATASE 2-RELATED"/>
    <property type="match status" value="1"/>
</dbReference>
<evidence type="ECO:0000256" key="5">
    <source>
        <dbReference type="HAMAP-Rule" id="MF_00694"/>
    </source>
</evidence>
<evidence type="ECO:0000256" key="3">
    <source>
        <dbReference type="ARBA" id="ARBA00007592"/>
    </source>
</evidence>
<dbReference type="NCBIfam" id="NF002958">
    <property type="entry name" value="PRK03620.1"/>
    <property type="match status" value="1"/>
</dbReference>
<comment type="pathway">
    <text evidence="2 5">Carbohydrate acid metabolism; D-glucarate degradation; 2,5-dioxopentanoate from D-glucarate: step 2/2.</text>
</comment>
<keyword evidence="8" id="KW-1185">Reference proteome</keyword>
<evidence type="ECO:0000256" key="2">
    <source>
        <dbReference type="ARBA" id="ARBA00004983"/>
    </source>
</evidence>
<dbReference type="InterPro" id="IPR002220">
    <property type="entry name" value="DapA-like"/>
</dbReference>
<reference evidence="8" key="1">
    <citation type="submission" date="2023-07" db="EMBL/GenBank/DDBJ databases">
        <title>30 novel species of actinomycetes from the DSMZ collection.</title>
        <authorList>
            <person name="Nouioui I."/>
        </authorList>
    </citation>
    <scope>NUCLEOTIDE SEQUENCE [LARGE SCALE GENOMIC DNA]</scope>
    <source>
        <strain evidence="8">DSM 44938</strain>
    </source>
</reference>
<organism evidence="7 8">
    <name type="scientific">Streptomyces litchfieldiae</name>
    <dbReference type="NCBI Taxonomy" id="3075543"/>
    <lineage>
        <taxon>Bacteria</taxon>
        <taxon>Bacillati</taxon>
        <taxon>Actinomycetota</taxon>
        <taxon>Actinomycetes</taxon>
        <taxon>Kitasatosporales</taxon>
        <taxon>Streptomycetaceae</taxon>
        <taxon>Streptomyces</taxon>
    </lineage>
</organism>
<evidence type="ECO:0000313" key="8">
    <source>
        <dbReference type="Proteomes" id="UP001183246"/>
    </source>
</evidence>
<dbReference type="Pfam" id="PF00701">
    <property type="entry name" value="DHDPS"/>
    <property type="match status" value="1"/>
</dbReference>
<keyword evidence="4 5" id="KW-0456">Lyase</keyword>
<dbReference type="Proteomes" id="UP001183246">
    <property type="component" value="Unassembled WGS sequence"/>
</dbReference>
<dbReference type="SUPFAM" id="SSF51569">
    <property type="entry name" value="Aldolase"/>
    <property type="match status" value="1"/>
</dbReference>
<evidence type="ECO:0000313" key="7">
    <source>
        <dbReference type="EMBL" id="MDT0344284.1"/>
    </source>
</evidence>
<gene>
    <name evidence="7" type="ORF">RM590_16900</name>
</gene>
<evidence type="ECO:0000256" key="1">
    <source>
        <dbReference type="ARBA" id="ARBA00001446"/>
    </source>
</evidence>
<proteinExistence type="inferred from homology"/>
<dbReference type="PIRSF" id="PIRSF001365">
    <property type="entry name" value="DHDPS"/>
    <property type="match status" value="1"/>
</dbReference>
<dbReference type="RefSeq" id="WP_311705418.1">
    <property type="nucleotide sequence ID" value="NZ_JAVREL010000009.1"/>
</dbReference>
<evidence type="ECO:0000256" key="6">
    <source>
        <dbReference type="PIRNR" id="PIRNR001365"/>
    </source>
</evidence>
<dbReference type="SMART" id="SM01130">
    <property type="entry name" value="DHDPS"/>
    <property type="match status" value="1"/>
</dbReference>
<comment type="similarity">
    <text evidence="3 5 6">Belongs to the DapA family.</text>
</comment>
<dbReference type="EC" id="4.2.1.41" evidence="5"/>
<protein>
    <recommendedName>
        <fullName evidence="5">Probable 5-dehydro-4-deoxyglucarate dehydratase</fullName>
        <ecNumber evidence="5">4.2.1.41</ecNumber>
    </recommendedName>
    <alternativeName>
        <fullName evidence="5">5-keto-4-deoxy-glucarate dehydratase</fullName>
        <shortName evidence="5">KDGDH</shortName>
    </alternativeName>
</protein>
<accession>A0ABU2MRN4</accession>
<sequence>MSLTHSERAKSLDGLLAFPVTPFGQDGELDLPRFERHLAEMLDARPAALFVACGTGEFASLTPAEHREVVRAAVAHVGGAVPVFAGAGGGTRLAVEFLRSAEEAGADGALVLPPYLQVGPPAGLVAHYRQLAATTGLPLIPYQRSTAIFSPEAVAELAELDQIVAFKDGHGDLELLQRIHTATGGELPLLNGMPTAETFARAYAAVGARSYSSATLAFAPAIARAFFDAFERGDEDVQRTLLREFYVPLTELRHTTEGYAVSLVKAGLDVQGRSAGPVRPPLVDLSPAHRAELSRLLERGHAALAVPAGA</sequence>
<comment type="caution">
    <text evidence="7">The sequence shown here is derived from an EMBL/GenBank/DDBJ whole genome shotgun (WGS) entry which is preliminary data.</text>
</comment>
<dbReference type="HAMAP" id="MF_00694">
    <property type="entry name" value="KDGDH"/>
    <property type="match status" value="1"/>
</dbReference>
<dbReference type="EMBL" id="JAVREL010000009">
    <property type="protein sequence ID" value="MDT0344284.1"/>
    <property type="molecule type" value="Genomic_DNA"/>
</dbReference>